<evidence type="ECO:0000313" key="3">
    <source>
        <dbReference type="EMBL" id="SCF15151.1"/>
    </source>
</evidence>
<protein>
    <recommendedName>
        <fullName evidence="2">HTH araC/xylS-type domain-containing protein</fullName>
    </recommendedName>
</protein>
<dbReference type="InterPro" id="IPR018060">
    <property type="entry name" value="HTH_AraC"/>
</dbReference>
<gene>
    <name evidence="3" type="ORF">GA0070558_13439</name>
</gene>
<evidence type="ECO:0000259" key="2">
    <source>
        <dbReference type="PROSITE" id="PS01124"/>
    </source>
</evidence>
<dbReference type="PROSITE" id="PS01124">
    <property type="entry name" value="HTH_ARAC_FAMILY_2"/>
    <property type="match status" value="1"/>
</dbReference>
<feature type="domain" description="HTH araC/xylS-type" evidence="2">
    <location>
        <begin position="1"/>
        <end position="53"/>
    </location>
</feature>
<evidence type="ECO:0000313" key="4">
    <source>
        <dbReference type="Proteomes" id="UP000199375"/>
    </source>
</evidence>
<evidence type="ECO:0000256" key="1">
    <source>
        <dbReference type="SAM" id="MobiDB-lite"/>
    </source>
</evidence>
<proteinExistence type="predicted"/>
<dbReference type="AlphaFoldDB" id="A0A1C4Y434"/>
<sequence>MTPEKVSYALQLLAEPDRSMASIATLLGVSRATLFYKALPELTLRLPSPTAGGQHDQLLTAAPSPPG</sequence>
<dbReference type="GO" id="GO:0003700">
    <property type="term" value="F:DNA-binding transcription factor activity"/>
    <property type="evidence" value="ECO:0007669"/>
    <property type="project" value="InterPro"/>
</dbReference>
<organism evidence="3 4">
    <name type="scientific">Micromonospora haikouensis</name>
    <dbReference type="NCBI Taxonomy" id="686309"/>
    <lineage>
        <taxon>Bacteria</taxon>
        <taxon>Bacillati</taxon>
        <taxon>Actinomycetota</taxon>
        <taxon>Actinomycetes</taxon>
        <taxon>Micromonosporales</taxon>
        <taxon>Micromonosporaceae</taxon>
        <taxon>Micromonospora</taxon>
    </lineage>
</organism>
<dbReference type="GO" id="GO:0043565">
    <property type="term" value="F:sequence-specific DNA binding"/>
    <property type="evidence" value="ECO:0007669"/>
    <property type="project" value="InterPro"/>
</dbReference>
<name>A0A1C4Y434_9ACTN</name>
<dbReference type="Proteomes" id="UP000199375">
    <property type="component" value="Unassembled WGS sequence"/>
</dbReference>
<feature type="region of interest" description="Disordered" evidence="1">
    <location>
        <begin position="47"/>
        <end position="67"/>
    </location>
</feature>
<accession>A0A1C4Y434</accession>
<reference evidence="3 4" key="1">
    <citation type="submission" date="2016-06" db="EMBL/GenBank/DDBJ databases">
        <authorList>
            <person name="Kjaerup R.B."/>
            <person name="Dalgaard T.S."/>
            <person name="Juul-Madsen H.R."/>
        </authorList>
    </citation>
    <scope>NUCLEOTIDE SEQUENCE [LARGE SCALE GENOMIC DNA]</scope>
    <source>
        <strain evidence="3 4">DSM 45626</strain>
    </source>
</reference>
<dbReference type="EMBL" id="FMCW01000034">
    <property type="protein sequence ID" value="SCF15151.1"/>
    <property type="molecule type" value="Genomic_DNA"/>
</dbReference>